<protein>
    <submittedName>
        <fullName evidence="2">Uncharacterized protein</fullName>
    </submittedName>
</protein>
<feature type="region of interest" description="Disordered" evidence="1">
    <location>
        <begin position="48"/>
        <end position="81"/>
    </location>
</feature>
<evidence type="ECO:0000313" key="3">
    <source>
        <dbReference type="Proteomes" id="UP000006512"/>
    </source>
</evidence>
<dbReference type="HOGENOM" id="CLU_2566455_0_0_5"/>
<dbReference type="EMBL" id="GL883078">
    <property type="protein sequence ID" value="EGF91313.1"/>
    <property type="molecule type" value="Genomic_DNA"/>
</dbReference>
<feature type="compositionally biased region" description="Basic and acidic residues" evidence="1">
    <location>
        <begin position="48"/>
        <end position="58"/>
    </location>
</feature>
<sequence>MKLSGRHAEGIQRPHGQYRRYADSDGRRLRIAARRHGGHGIARTEKKIGFRPADDDGQVHQSRAQTQQATQDQGRISICHG</sequence>
<proteinExistence type="predicted"/>
<accession>F4QM72</accession>
<name>F4QM72_9CAUL</name>
<keyword evidence="3" id="KW-1185">Reference proteome</keyword>
<reference evidence="3" key="1">
    <citation type="submission" date="2011-03" db="EMBL/GenBank/DDBJ databases">
        <title>Draft genome sequence of Brevundimonas diminuta.</title>
        <authorList>
            <person name="Brown P.J.B."/>
            <person name="Buechlein A."/>
            <person name="Hemmerich C."/>
            <person name="Brun Y.V."/>
        </authorList>
    </citation>
    <scope>NUCLEOTIDE SEQUENCE [LARGE SCALE GENOMIC DNA]</scope>
    <source>
        <strain evidence="3">C19</strain>
    </source>
</reference>
<gene>
    <name evidence="2" type="ORF">ABI_27280</name>
</gene>
<evidence type="ECO:0000313" key="2">
    <source>
        <dbReference type="EMBL" id="EGF91313.1"/>
    </source>
</evidence>
<evidence type="ECO:0000256" key="1">
    <source>
        <dbReference type="SAM" id="MobiDB-lite"/>
    </source>
</evidence>
<dbReference type="AlphaFoldDB" id="F4QM72"/>
<dbReference type="Proteomes" id="UP000006512">
    <property type="component" value="Unassembled WGS sequence"/>
</dbReference>
<feature type="compositionally biased region" description="Polar residues" evidence="1">
    <location>
        <begin position="59"/>
        <end position="74"/>
    </location>
</feature>
<organism evidence="2 3">
    <name type="scientific">Asticcacaulis biprosthecium C19</name>
    <dbReference type="NCBI Taxonomy" id="715226"/>
    <lineage>
        <taxon>Bacteria</taxon>
        <taxon>Pseudomonadati</taxon>
        <taxon>Pseudomonadota</taxon>
        <taxon>Alphaproteobacteria</taxon>
        <taxon>Caulobacterales</taxon>
        <taxon>Caulobacteraceae</taxon>
        <taxon>Asticcacaulis</taxon>
    </lineage>
</organism>
<feature type="region of interest" description="Disordered" evidence="1">
    <location>
        <begin position="1"/>
        <end position="24"/>
    </location>
</feature>
<feature type="compositionally biased region" description="Basic and acidic residues" evidence="1">
    <location>
        <begin position="1"/>
        <end position="12"/>
    </location>
</feature>